<proteinExistence type="predicted"/>
<protein>
    <submittedName>
        <fullName evidence="2">Unnamed protein product</fullName>
    </submittedName>
</protein>
<dbReference type="AlphaFoldDB" id="A0A9W7D697"/>
<dbReference type="Proteomes" id="UP001165121">
    <property type="component" value="Unassembled WGS sequence"/>
</dbReference>
<dbReference type="EMBL" id="BSXT01004381">
    <property type="protein sequence ID" value="GMF57647.1"/>
    <property type="molecule type" value="Genomic_DNA"/>
</dbReference>
<sequence>MIPVKTDILTFQCDLLQLLLSNGASEHISNWAISPSLDSETGNKPVSESNETVWVTASNGLVVFSFCVSFQVELRGNYSAERINCLNVYIKSTSTLRALLICVLSPLLCLVIVALVDCAPLVAPEKGSRENVMFWGRDFISLMLVMRAVVEQVRVAVPGLNMTATHATLIAISATIGSVSLKIGVSSAVGFPLPFALLVGLPGGVLVTILSYEVLFGRALKHNAALRKELDNFSNVLNCPLLLMLVYPVYIYGFIHLGPVGQNLYLALLPVIRIIGKNWISYFLDNKYDVMSQIVIFNTDVFNAMYISSCIQNSRSISITVLLIALDVVLAWVSMTDLRVLMRSVFLLQSKVPTDHPWKDETFIDIAAQIIKEDSRTHVLLSQRRYGFGISVLKLPDRLVQSNSSDTSIDPAAEMVSASNVRQVFPVSNMHISQTTYEKWAQSSNRLQISQRRALDGVFSEKESQRYVQRTAQLLFTTEFVLLVLYTKFIVPFLFGTCTIILFYLPNRAYYSQLDGYDNEVLKVKTMNVAGLGVAQFVLLLISGFKLQRELGISVLRFLSFGLDHGKLMVQTNLFLSIFYPIQNSLQHNGTRTATGIFRSLSC</sequence>
<keyword evidence="1" id="KW-1133">Transmembrane helix</keyword>
<evidence type="ECO:0000256" key="1">
    <source>
        <dbReference type="SAM" id="Phobius"/>
    </source>
</evidence>
<feature type="transmembrane region" description="Helical" evidence="1">
    <location>
        <begin position="132"/>
        <end position="150"/>
    </location>
</feature>
<feature type="transmembrane region" description="Helical" evidence="1">
    <location>
        <begin position="526"/>
        <end position="547"/>
    </location>
</feature>
<comment type="caution">
    <text evidence="2">The sequence shown here is derived from an EMBL/GenBank/DDBJ whole genome shotgun (WGS) entry which is preliminary data.</text>
</comment>
<feature type="transmembrane region" description="Helical" evidence="1">
    <location>
        <begin position="193"/>
        <end position="215"/>
    </location>
</feature>
<keyword evidence="1" id="KW-0812">Transmembrane</keyword>
<evidence type="ECO:0000313" key="3">
    <source>
        <dbReference type="Proteomes" id="UP001165121"/>
    </source>
</evidence>
<organism evidence="2 3">
    <name type="scientific">Phytophthora fragariaefolia</name>
    <dbReference type="NCBI Taxonomy" id="1490495"/>
    <lineage>
        <taxon>Eukaryota</taxon>
        <taxon>Sar</taxon>
        <taxon>Stramenopiles</taxon>
        <taxon>Oomycota</taxon>
        <taxon>Peronosporomycetes</taxon>
        <taxon>Peronosporales</taxon>
        <taxon>Peronosporaceae</taxon>
        <taxon>Phytophthora</taxon>
    </lineage>
</organism>
<feature type="transmembrane region" description="Helical" evidence="1">
    <location>
        <begin position="315"/>
        <end position="333"/>
    </location>
</feature>
<dbReference type="OrthoDB" id="127906at2759"/>
<keyword evidence="3" id="KW-1185">Reference proteome</keyword>
<gene>
    <name evidence="2" type="ORF">Pfra01_002464300</name>
</gene>
<evidence type="ECO:0000313" key="2">
    <source>
        <dbReference type="EMBL" id="GMF57647.1"/>
    </source>
</evidence>
<reference evidence="2" key="1">
    <citation type="submission" date="2023-04" db="EMBL/GenBank/DDBJ databases">
        <title>Phytophthora fragariaefolia NBRC 109709.</title>
        <authorList>
            <person name="Ichikawa N."/>
            <person name="Sato H."/>
            <person name="Tonouchi N."/>
        </authorList>
    </citation>
    <scope>NUCLEOTIDE SEQUENCE</scope>
    <source>
        <strain evidence="2">NBRC 109709</strain>
    </source>
</reference>
<name>A0A9W7D697_9STRA</name>
<feature type="transmembrane region" description="Helical" evidence="1">
    <location>
        <begin position="480"/>
        <end position="506"/>
    </location>
</feature>
<feature type="transmembrane region" description="Helical" evidence="1">
    <location>
        <begin position="236"/>
        <end position="255"/>
    </location>
</feature>
<feature type="transmembrane region" description="Helical" evidence="1">
    <location>
        <begin position="95"/>
        <end position="116"/>
    </location>
</feature>
<feature type="transmembrane region" description="Helical" evidence="1">
    <location>
        <begin position="162"/>
        <end position="181"/>
    </location>
</feature>
<keyword evidence="1" id="KW-0472">Membrane</keyword>
<accession>A0A9W7D697</accession>